<name>A0A844H5R3_9RHOB</name>
<evidence type="ECO:0000313" key="1">
    <source>
        <dbReference type="EMBL" id="MTH34934.1"/>
    </source>
</evidence>
<dbReference type="RefSeq" id="WP_155064484.1">
    <property type="nucleotide sequence ID" value="NZ_WMIF01000011.1"/>
</dbReference>
<dbReference type="Proteomes" id="UP000442533">
    <property type="component" value="Unassembled WGS sequence"/>
</dbReference>
<dbReference type="EMBL" id="WMIF01000011">
    <property type="protein sequence ID" value="MTH34934.1"/>
    <property type="molecule type" value="Genomic_DNA"/>
</dbReference>
<sequence length="73" mass="8241">MTDDECIVDDLLRYGRLADGMRPMLDHIVELNDDLVNGRYPSCVLKTATRAREALDAIITDAIRSQSDFRRGS</sequence>
<organism evidence="1 2">
    <name type="scientific">Paracoccus limosus</name>
    <dbReference type="NCBI Taxonomy" id="913252"/>
    <lineage>
        <taxon>Bacteria</taxon>
        <taxon>Pseudomonadati</taxon>
        <taxon>Pseudomonadota</taxon>
        <taxon>Alphaproteobacteria</taxon>
        <taxon>Rhodobacterales</taxon>
        <taxon>Paracoccaceae</taxon>
        <taxon>Paracoccus</taxon>
    </lineage>
</organism>
<keyword evidence="2" id="KW-1185">Reference proteome</keyword>
<proteinExistence type="predicted"/>
<accession>A0A844H5R3</accession>
<dbReference type="AlphaFoldDB" id="A0A844H5R3"/>
<comment type="caution">
    <text evidence="1">The sequence shown here is derived from an EMBL/GenBank/DDBJ whole genome shotgun (WGS) entry which is preliminary data.</text>
</comment>
<reference evidence="1 2" key="1">
    <citation type="submission" date="2019-11" db="EMBL/GenBank/DDBJ databases">
        <authorList>
            <person name="Dong K."/>
        </authorList>
    </citation>
    <scope>NUCLEOTIDE SEQUENCE [LARGE SCALE GENOMIC DNA]</scope>
    <source>
        <strain evidence="1 2">JCM 17370</strain>
    </source>
</reference>
<gene>
    <name evidence="1" type="ORF">GL279_10015</name>
</gene>
<evidence type="ECO:0000313" key="2">
    <source>
        <dbReference type="Proteomes" id="UP000442533"/>
    </source>
</evidence>
<protein>
    <submittedName>
        <fullName evidence="1">Uncharacterized protein</fullName>
    </submittedName>
</protein>